<dbReference type="InterPro" id="IPR036097">
    <property type="entry name" value="HisK_dim/P_sf"/>
</dbReference>
<dbReference type="InterPro" id="IPR013655">
    <property type="entry name" value="PAS_fold_3"/>
</dbReference>
<organism evidence="9 10">
    <name type="scientific">Edaphobacter modestus</name>
    <dbReference type="NCBI Taxonomy" id="388466"/>
    <lineage>
        <taxon>Bacteria</taxon>
        <taxon>Pseudomonadati</taxon>
        <taxon>Acidobacteriota</taxon>
        <taxon>Terriglobia</taxon>
        <taxon>Terriglobales</taxon>
        <taxon>Acidobacteriaceae</taxon>
        <taxon>Edaphobacter</taxon>
    </lineage>
</organism>
<dbReference type="PROSITE" id="PS50112">
    <property type="entry name" value="PAS"/>
    <property type="match status" value="2"/>
</dbReference>
<dbReference type="PRINTS" id="PR00344">
    <property type="entry name" value="BCTRLSENSOR"/>
</dbReference>
<dbReference type="FunFam" id="3.30.450.20:FF:000099">
    <property type="entry name" value="Sensory box sensor histidine kinase"/>
    <property type="match status" value="2"/>
</dbReference>
<dbReference type="Gene3D" id="1.10.287.130">
    <property type="match status" value="1"/>
</dbReference>
<dbReference type="AlphaFoldDB" id="A0A4Q7YE97"/>
<dbReference type="RefSeq" id="WP_165420374.1">
    <property type="nucleotide sequence ID" value="NZ_SHKW01000003.1"/>
</dbReference>
<dbReference type="GO" id="GO:0000155">
    <property type="term" value="F:phosphorelay sensor kinase activity"/>
    <property type="evidence" value="ECO:0007669"/>
    <property type="project" value="InterPro"/>
</dbReference>
<feature type="domain" description="PAC" evidence="8">
    <location>
        <begin position="215"/>
        <end position="267"/>
    </location>
</feature>
<evidence type="ECO:0000256" key="2">
    <source>
        <dbReference type="ARBA" id="ARBA00012438"/>
    </source>
</evidence>
<dbReference type="Proteomes" id="UP000292958">
    <property type="component" value="Unassembled WGS sequence"/>
</dbReference>
<keyword evidence="5" id="KW-0418">Kinase</keyword>
<keyword evidence="10" id="KW-1185">Reference proteome</keyword>
<dbReference type="PROSITE" id="PS50113">
    <property type="entry name" value="PAC"/>
    <property type="match status" value="2"/>
</dbReference>
<dbReference type="PANTHER" id="PTHR43304">
    <property type="entry name" value="PHYTOCHROME-LIKE PROTEIN CPH1"/>
    <property type="match status" value="1"/>
</dbReference>
<dbReference type="InterPro" id="IPR000014">
    <property type="entry name" value="PAS"/>
</dbReference>
<sequence>MNSLNLEPKKTALRGSELQLNLLAENLPAVLFKAAPDGSIVYVNQKGIEYTGRTLEDLQQKGWIDLIHPDDFEETSSHWNRLLTEGVEYDTVHRFMCADGQYRWFHTSVAAIRDDNGKTIAFHGIMLDTTAQKAAELALQQSEQQMQRIMDAVPSILFSNAPDGKLTFTNRKARDYVGMTLDQIQGWGWVQTIHPEEREYVVEEFKKALASGSPYGVEHRCRRADGIYRWYLSRAEPLRDERGQILQWFGVGIDIDERKRAEDHLRETRVKLARASRIATVAELSASIAHELNQPLTAVIANAQAARRWLSSSPSNFSEAMTSIERVLCDGRVADKRMQHIRALFKQQPLRKKHAWPSQIIREAIRFVHEDANRAEIPIDVQIAGDLPPILVEQIQIQEVLINLISNGIEAMESNARPPHLMIRASLVNEGEVLIEVIDSGPGLKDTENIFDAFITTKEKGMGIGLAVSRSIIEGHDGQLWAENNPDYGAKFSVTLPVADRRRATSACLES</sequence>
<feature type="domain" description="Histidine kinase" evidence="6">
    <location>
        <begin position="287"/>
        <end position="500"/>
    </location>
</feature>
<evidence type="ECO:0000256" key="4">
    <source>
        <dbReference type="ARBA" id="ARBA00022679"/>
    </source>
</evidence>
<evidence type="ECO:0000256" key="3">
    <source>
        <dbReference type="ARBA" id="ARBA00022553"/>
    </source>
</evidence>
<feature type="domain" description="PAS" evidence="7">
    <location>
        <begin position="16"/>
        <end position="86"/>
    </location>
</feature>
<gene>
    <name evidence="9" type="ORF">BDD14_6070</name>
</gene>
<proteinExistence type="predicted"/>
<evidence type="ECO:0000256" key="1">
    <source>
        <dbReference type="ARBA" id="ARBA00000085"/>
    </source>
</evidence>
<evidence type="ECO:0000313" key="10">
    <source>
        <dbReference type="Proteomes" id="UP000292958"/>
    </source>
</evidence>
<dbReference type="SMART" id="SM00387">
    <property type="entry name" value="HATPase_c"/>
    <property type="match status" value="1"/>
</dbReference>
<dbReference type="InterPro" id="IPR035965">
    <property type="entry name" value="PAS-like_dom_sf"/>
</dbReference>
<dbReference type="SMART" id="SM00086">
    <property type="entry name" value="PAC"/>
    <property type="match status" value="2"/>
</dbReference>
<dbReference type="CDD" id="cd00082">
    <property type="entry name" value="HisKA"/>
    <property type="match status" value="1"/>
</dbReference>
<evidence type="ECO:0000259" key="6">
    <source>
        <dbReference type="PROSITE" id="PS50109"/>
    </source>
</evidence>
<dbReference type="InterPro" id="IPR052162">
    <property type="entry name" value="Sensor_kinase/Photoreceptor"/>
</dbReference>
<dbReference type="InterPro" id="IPR000700">
    <property type="entry name" value="PAS-assoc_C"/>
</dbReference>
<dbReference type="Pfam" id="PF08447">
    <property type="entry name" value="PAS_3"/>
    <property type="match status" value="2"/>
</dbReference>
<reference evidence="9 10" key="1">
    <citation type="submission" date="2019-02" db="EMBL/GenBank/DDBJ databases">
        <title>Genomic Encyclopedia of Archaeal and Bacterial Type Strains, Phase II (KMG-II): from individual species to whole genera.</title>
        <authorList>
            <person name="Goeker M."/>
        </authorList>
    </citation>
    <scope>NUCLEOTIDE SEQUENCE [LARGE SCALE GENOMIC DNA]</scope>
    <source>
        <strain evidence="9 10">DSM 18101</strain>
    </source>
</reference>
<accession>A0A4Q7YE97</accession>
<dbReference type="Gene3D" id="3.30.450.20">
    <property type="entry name" value="PAS domain"/>
    <property type="match status" value="2"/>
</dbReference>
<dbReference type="SUPFAM" id="SSF55785">
    <property type="entry name" value="PYP-like sensor domain (PAS domain)"/>
    <property type="match status" value="2"/>
</dbReference>
<feature type="domain" description="PAC" evidence="8">
    <location>
        <begin position="85"/>
        <end position="141"/>
    </location>
</feature>
<dbReference type="InterPro" id="IPR036890">
    <property type="entry name" value="HATPase_C_sf"/>
</dbReference>
<name>A0A4Q7YE97_9BACT</name>
<evidence type="ECO:0000256" key="5">
    <source>
        <dbReference type="ARBA" id="ARBA00022777"/>
    </source>
</evidence>
<dbReference type="EMBL" id="SHKW01000003">
    <property type="protein sequence ID" value="RZU35298.1"/>
    <property type="molecule type" value="Genomic_DNA"/>
</dbReference>
<evidence type="ECO:0000259" key="8">
    <source>
        <dbReference type="PROSITE" id="PS50113"/>
    </source>
</evidence>
<dbReference type="NCBIfam" id="TIGR00229">
    <property type="entry name" value="sensory_box"/>
    <property type="match status" value="2"/>
</dbReference>
<evidence type="ECO:0000313" key="9">
    <source>
        <dbReference type="EMBL" id="RZU35298.1"/>
    </source>
</evidence>
<dbReference type="SUPFAM" id="SSF47384">
    <property type="entry name" value="Homodimeric domain of signal transducing histidine kinase"/>
    <property type="match status" value="1"/>
</dbReference>
<comment type="catalytic activity">
    <reaction evidence="1">
        <text>ATP + protein L-histidine = ADP + protein N-phospho-L-histidine.</text>
        <dbReference type="EC" id="2.7.13.3"/>
    </reaction>
</comment>
<dbReference type="InterPro" id="IPR005467">
    <property type="entry name" value="His_kinase_dom"/>
</dbReference>
<dbReference type="InterPro" id="IPR003594">
    <property type="entry name" value="HATPase_dom"/>
</dbReference>
<evidence type="ECO:0000259" key="7">
    <source>
        <dbReference type="PROSITE" id="PS50112"/>
    </source>
</evidence>
<dbReference type="InterPro" id="IPR001610">
    <property type="entry name" value="PAC"/>
</dbReference>
<dbReference type="CDD" id="cd00130">
    <property type="entry name" value="PAS"/>
    <property type="match status" value="2"/>
</dbReference>
<keyword evidence="3" id="KW-0597">Phosphoprotein</keyword>
<dbReference type="PROSITE" id="PS50109">
    <property type="entry name" value="HIS_KIN"/>
    <property type="match status" value="1"/>
</dbReference>
<dbReference type="SUPFAM" id="SSF55874">
    <property type="entry name" value="ATPase domain of HSP90 chaperone/DNA topoisomerase II/histidine kinase"/>
    <property type="match status" value="1"/>
</dbReference>
<dbReference type="PANTHER" id="PTHR43304:SF1">
    <property type="entry name" value="PAC DOMAIN-CONTAINING PROTEIN"/>
    <property type="match status" value="1"/>
</dbReference>
<protein>
    <recommendedName>
        <fullName evidence="2">histidine kinase</fullName>
        <ecNumber evidence="2">2.7.13.3</ecNumber>
    </recommendedName>
</protein>
<keyword evidence="4" id="KW-0808">Transferase</keyword>
<dbReference type="Pfam" id="PF02518">
    <property type="entry name" value="HATPase_c"/>
    <property type="match status" value="1"/>
</dbReference>
<dbReference type="SMART" id="SM00091">
    <property type="entry name" value="PAS"/>
    <property type="match status" value="2"/>
</dbReference>
<dbReference type="InterPro" id="IPR004358">
    <property type="entry name" value="Sig_transdc_His_kin-like_C"/>
</dbReference>
<dbReference type="EC" id="2.7.13.3" evidence="2"/>
<comment type="caution">
    <text evidence="9">The sequence shown here is derived from an EMBL/GenBank/DDBJ whole genome shotgun (WGS) entry which is preliminary data.</text>
</comment>
<dbReference type="InterPro" id="IPR003661">
    <property type="entry name" value="HisK_dim/P_dom"/>
</dbReference>
<feature type="domain" description="PAS" evidence="7">
    <location>
        <begin position="142"/>
        <end position="212"/>
    </location>
</feature>
<dbReference type="Gene3D" id="3.30.565.10">
    <property type="entry name" value="Histidine kinase-like ATPase, C-terminal domain"/>
    <property type="match status" value="1"/>
</dbReference>
<dbReference type="Pfam" id="PF00512">
    <property type="entry name" value="HisKA"/>
    <property type="match status" value="1"/>
</dbReference>